<proteinExistence type="predicted"/>
<dbReference type="GO" id="GO:0030424">
    <property type="term" value="C:axon"/>
    <property type="evidence" value="ECO:0007669"/>
    <property type="project" value="TreeGrafter"/>
</dbReference>
<dbReference type="PANTHER" id="PTHR34722">
    <property type="entry name" value="HOMOLOG OF ODR-2 (TWO)-RELATED"/>
    <property type="match status" value="1"/>
</dbReference>
<evidence type="ECO:0000313" key="2">
    <source>
        <dbReference type="EMBL" id="KFD52459.1"/>
    </source>
</evidence>
<dbReference type="EMBL" id="KL367499">
    <property type="protein sequence ID" value="KFD69007.1"/>
    <property type="molecule type" value="Genomic_DNA"/>
</dbReference>
<feature type="transmembrane region" description="Helical" evidence="1">
    <location>
        <begin position="20"/>
        <end position="37"/>
    </location>
</feature>
<dbReference type="AlphaFoldDB" id="A0A085M5G3"/>
<protein>
    <submittedName>
        <fullName evidence="2">Uncharacterized protein</fullName>
    </submittedName>
</protein>
<feature type="transmembrane region" description="Helical" evidence="1">
    <location>
        <begin position="49"/>
        <end position="72"/>
    </location>
</feature>
<dbReference type="GO" id="GO:0043025">
    <property type="term" value="C:neuronal cell body"/>
    <property type="evidence" value="ECO:0007669"/>
    <property type="project" value="TreeGrafter"/>
</dbReference>
<evidence type="ECO:0000256" key="1">
    <source>
        <dbReference type="SAM" id="Phobius"/>
    </source>
</evidence>
<sequence length="261" mass="29684">MALSSRQVGLINRYQRMDWQFIGALFFGIDIPSELTIGRISREPAVGRLYIFTFALMKCLLALATLLSRLIAGVASYKSRNYGNQGVRHSSMHYGAMPIIHCYSCMSYSYQEHWMTMRYIYQRPELFSDRCNEPFMPRGIPVHNCTNICVTMKEPEVKGGIILGYNYIRGCADKVLVSGFNRSALDTHRFPFVDVCRLLPRGQLINSRGLTQMVVGDVHICGCYSNRCNGGTGSHASSRTVRRMALFLLLPTVAFHWWRSL</sequence>
<dbReference type="GO" id="GO:1990834">
    <property type="term" value="P:response to odorant"/>
    <property type="evidence" value="ECO:0007669"/>
    <property type="project" value="TreeGrafter"/>
</dbReference>
<dbReference type="Pfam" id="PF06579">
    <property type="entry name" value="Ly-6_related"/>
    <property type="match status" value="1"/>
</dbReference>
<keyword evidence="1" id="KW-1133">Transmembrane helix</keyword>
<accession>A0A085M5G3</accession>
<dbReference type="InterPro" id="IPR010558">
    <property type="entry name" value="Ly-6-related"/>
</dbReference>
<dbReference type="Proteomes" id="UP000030758">
    <property type="component" value="Unassembled WGS sequence"/>
</dbReference>
<keyword evidence="1" id="KW-0472">Membrane</keyword>
<dbReference type="PANTHER" id="PTHR34722:SF4">
    <property type="entry name" value="HOMOLOG OF ODR-2 (TWO)-RELATED"/>
    <property type="match status" value="1"/>
</dbReference>
<dbReference type="Proteomes" id="UP000030764">
    <property type="component" value="Unassembled WGS sequence"/>
</dbReference>
<reference evidence="2 4" key="1">
    <citation type="journal article" date="2014" name="Nat. Genet.">
        <title>Genome and transcriptome of the porcine whipworm Trichuris suis.</title>
        <authorList>
            <person name="Jex A.R."/>
            <person name="Nejsum P."/>
            <person name="Schwarz E.M."/>
            <person name="Hu L."/>
            <person name="Young N.D."/>
            <person name="Hall R.S."/>
            <person name="Korhonen P.K."/>
            <person name="Liao S."/>
            <person name="Thamsborg S."/>
            <person name="Xia J."/>
            <person name="Xu P."/>
            <person name="Wang S."/>
            <person name="Scheerlinck J.P."/>
            <person name="Hofmann A."/>
            <person name="Sternberg P.W."/>
            <person name="Wang J."/>
            <person name="Gasser R.B."/>
        </authorList>
    </citation>
    <scope>NUCLEOTIDE SEQUENCE [LARGE SCALE GENOMIC DNA]</scope>
    <source>
        <strain evidence="3">DCEP-RM93F</strain>
        <strain evidence="2">DCEP-RM93M</strain>
    </source>
</reference>
<keyword evidence="1" id="KW-0812">Transmembrane</keyword>
<evidence type="ECO:0000313" key="4">
    <source>
        <dbReference type="Proteomes" id="UP000030764"/>
    </source>
</evidence>
<dbReference type="GO" id="GO:0042048">
    <property type="term" value="P:olfactory behavior"/>
    <property type="evidence" value="ECO:0007669"/>
    <property type="project" value="TreeGrafter"/>
</dbReference>
<organism evidence="2 4">
    <name type="scientific">Trichuris suis</name>
    <name type="common">pig whipworm</name>
    <dbReference type="NCBI Taxonomy" id="68888"/>
    <lineage>
        <taxon>Eukaryota</taxon>
        <taxon>Metazoa</taxon>
        <taxon>Ecdysozoa</taxon>
        <taxon>Nematoda</taxon>
        <taxon>Enoplea</taxon>
        <taxon>Dorylaimia</taxon>
        <taxon>Trichinellida</taxon>
        <taxon>Trichuridae</taxon>
        <taxon>Trichuris</taxon>
    </lineage>
</organism>
<evidence type="ECO:0000313" key="3">
    <source>
        <dbReference type="EMBL" id="KFD69007.1"/>
    </source>
</evidence>
<keyword evidence="4" id="KW-1185">Reference proteome</keyword>
<name>A0A085M5G3_9BILA</name>
<dbReference type="EMBL" id="KL363227">
    <property type="protein sequence ID" value="KFD52459.1"/>
    <property type="molecule type" value="Genomic_DNA"/>
</dbReference>
<gene>
    <name evidence="2" type="ORF">M513_06656</name>
    <name evidence="3" type="ORF">M514_06656</name>
</gene>